<keyword evidence="6 7" id="KW-0472">Membrane</keyword>
<evidence type="ECO:0000256" key="3">
    <source>
        <dbReference type="ARBA" id="ARBA00022475"/>
    </source>
</evidence>
<dbReference type="Pfam" id="PF01891">
    <property type="entry name" value="CbiM"/>
    <property type="match status" value="1"/>
</dbReference>
<keyword evidence="5 7" id="KW-1133">Transmembrane helix</keyword>
<dbReference type="KEGG" id="peh:Spb1_31370"/>
<evidence type="ECO:0000256" key="1">
    <source>
        <dbReference type="ARBA" id="ARBA00004651"/>
    </source>
</evidence>
<name>A0A518GRI1_9PLAN</name>
<feature type="transmembrane region" description="Helical" evidence="7">
    <location>
        <begin position="272"/>
        <end position="294"/>
    </location>
</feature>
<proteinExistence type="predicted"/>
<dbReference type="PANTHER" id="PTHR34229:SF1">
    <property type="entry name" value="METAL TRANSPORT PROTEIN HI_1621-RELATED"/>
    <property type="match status" value="1"/>
</dbReference>
<feature type="transmembrane region" description="Helical" evidence="7">
    <location>
        <begin position="77"/>
        <end position="99"/>
    </location>
</feature>
<evidence type="ECO:0000256" key="6">
    <source>
        <dbReference type="ARBA" id="ARBA00023136"/>
    </source>
</evidence>
<dbReference type="GO" id="GO:0000041">
    <property type="term" value="P:transition metal ion transport"/>
    <property type="evidence" value="ECO:0007669"/>
    <property type="project" value="InterPro"/>
</dbReference>
<sequence length="310" mass="32123">MHVPDGVLSPVLCLSTAPLASAAVAFSLWNWRKELLRQPTATPSILQAAGVGCAIFTMQMCNFAIPGQGFSGHLMGGALATILLGPWAACVTMAVILTIQASLFGDGGLSALGINIFNMGVIPSAITAFLLQKLPASATGSLVLRALTWFSVSALSVIAAVLALGVQLALGATATINGTQTALLLLQTHVPIAFVEGFITTLLAAIVLPYEATVRVRILFVLTMCILPMTPAASILPDGLEATGEIAGFLASAQTWETWLPDYTIPGLVTPYWSTILAGLVGLAATASALLLLAEMIVIGQKSTRQPLES</sequence>
<gene>
    <name evidence="8" type="primary">nikMN</name>
    <name evidence="8" type="ORF">Spb1_31370</name>
</gene>
<comment type="subcellular location">
    <subcellularLocation>
        <location evidence="1">Cell membrane</location>
        <topology evidence="1">Multi-pass membrane protein</topology>
    </subcellularLocation>
</comment>
<dbReference type="OrthoDB" id="5395048at2"/>
<evidence type="ECO:0000313" key="9">
    <source>
        <dbReference type="Proteomes" id="UP000315349"/>
    </source>
</evidence>
<feature type="transmembrane region" description="Helical" evidence="7">
    <location>
        <begin position="217"/>
        <end position="236"/>
    </location>
</feature>
<evidence type="ECO:0000256" key="5">
    <source>
        <dbReference type="ARBA" id="ARBA00022989"/>
    </source>
</evidence>
<dbReference type="EMBL" id="CP036299">
    <property type="protein sequence ID" value="QDV31194.1"/>
    <property type="molecule type" value="Genomic_DNA"/>
</dbReference>
<keyword evidence="3" id="KW-1003">Cell membrane</keyword>
<keyword evidence="2" id="KW-0813">Transport</keyword>
<feature type="transmembrane region" description="Helical" evidence="7">
    <location>
        <begin position="143"/>
        <end position="170"/>
    </location>
</feature>
<reference evidence="8 9" key="1">
    <citation type="submission" date="2019-02" db="EMBL/GenBank/DDBJ databases">
        <title>Deep-cultivation of Planctomycetes and their phenomic and genomic characterization uncovers novel biology.</title>
        <authorList>
            <person name="Wiegand S."/>
            <person name="Jogler M."/>
            <person name="Boedeker C."/>
            <person name="Pinto D."/>
            <person name="Vollmers J."/>
            <person name="Rivas-Marin E."/>
            <person name="Kohn T."/>
            <person name="Peeters S.H."/>
            <person name="Heuer A."/>
            <person name="Rast P."/>
            <person name="Oberbeckmann S."/>
            <person name="Bunk B."/>
            <person name="Jeske O."/>
            <person name="Meyerdierks A."/>
            <person name="Storesund J.E."/>
            <person name="Kallscheuer N."/>
            <person name="Luecker S."/>
            <person name="Lage O.M."/>
            <person name="Pohl T."/>
            <person name="Merkel B.J."/>
            <person name="Hornburger P."/>
            <person name="Mueller R.-W."/>
            <person name="Bruemmer F."/>
            <person name="Labrenz M."/>
            <person name="Spormann A.M."/>
            <person name="Op den Camp H."/>
            <person name="Overmann J."/>
            <person name="Amann R."/>
            <person name="Jetten M.S.M."/>
            <person name="Mascher T."/>
            <person name="Medema M.H."/>
            <person name="Devos D.P."/>
            <person name="Kaster A.-K."/>
            <person name="Ovreas L."/>
            <person name="Rohde M."/>
            <person name="Galperin M.Y."/>
            <person name="Jogler C."/>
        </authorList>
    </citation>
    <scope>NUCLEOTIDE SEQUENCE [LARGE SCALE GENOMIC DNA]</scope>
    <source>
        <strain evidence="8 9">Spb1</strain>
    </source>
</reference>
<dbReference type="GO" id="GO:0005886">
    <property type="term" value="C:plasma membrane"/>
    <property type="evidence" value="ECO:0007669"/>
    <property type="project" value="UniProtKB-SubCell"/>
</dbReference>
<dbReference type="PANTHER" id="PTHR34229">
    <property type="entry name" value="METAL TRANSPORT PROTEIN HI_1621-RELATED"/>
    <property type="match status" value="1"/>
</dbReference>
<dbReference type="RefSeq" id="WP_145301702.1">
    <property type="nucleotide sequence ID" value="NZ_CP036299.1"/>
</dbReference>
<keyword evidence="9" id="KW-1185">Reference proteome</keyword>
<feature type="transmembrane region" description="Helical" evidence="7">
    <location>
        <begin position="46"/>
        <end position="65"/>
    </location>
</feature>
<evidence type="ECO:0000313" key="8">
    <source>
        <dbReference type="EMBL" id="QDV31194.1"/>
    </source>
</evidence>
<accession>A0A518GRI1</accession>
<evidence type="ECO:0000256" key="7">
    <source>
        <dbReference type="SAM" id="Phobius"/>
    </source>
</evidence>
<protein>
    <submittedName>
        <fullName evidence="8">Fused nickel transport protein NikMN</fullName>
    </submittedName>
</protein>
<dbReference type="Proteomes" id="UP000315349">
    <property type="component" value="Chromosome"/>
</dbReference>
<evidence type="ECO:0000256" key="2">
    <source>
        <dbReference type="ARBA" id="ARBA00022448"/>
    </source>
</evidence>
<dbReference type="Gene3D" id="1.10.1760.20">
    <property type="match status" value="1"/>
</dbReference>
<feature type="transmembrane region" description="Helical" evidence="7">
    <location>
        <begin position="190"/>
        <end position="210"/>
    </location>
</feature>
<dbReference type="AlphaFoldDB" id="A0A518GRI1"/>
<keyword evidence="4 7" id="KW-0812">Transmembrane</keyword>
<organism evidence="8 9">
    <name type="scientific">Planctopirus ephydatiae</name>
    <dbReference type="NCBI Taxonomy" id="2528019"/>
    <lineage>
        <taxon>Bacteria</taxon>
        <taxon>Pseudomonadati</taxon>
        <taxon>Planctomycetota</taxon>
        <taxon>Planctomycetia</taxon>
        <taxon>Planctomycetales</taxon>
        <taxon>Planctomycetaceae</taxon>
        <taxon>Planctopirus</taxon>
    </lineage>
</organism>
<evidence type="ECO:0000256" key="4">
    <source>
        <dbReference type="ARBA" id="ARBA00022692"/>
    </source>
</evidence>
<dbReference type="InterPro" id="IPR002751">
    <property type="entry name" value="CbiM/NikMN"/>
</dbReference>
<feature type="transmembrane region" description="Helical" evidence="7">
    <location>
        <begin position="111"/>
        <end position="131"/>
    </location>
</feature>